<dbReference type="RefSeq" id="WP_089082850.1">
    <property type="nucleotide sequence ID" value="NZ_AP018823.1"/>
</dbReference>
<name>A0A3G9GK28_9NEIS</name>
<feature type="transmembrane region" description="Helical" evidence="1">
    <location>
        <begin position="52"/>
        <end position="75"/>
    </location>
</feature>
<organism evidence="2 3">
    <name type="scientific">Aquitalea magnusonii</name>
    <dbReference type="NCBI Taxonomy" id="332411"/>
    <lineage>
        <taxon>Bacteria</taxon>
        <taxon>Pseudomonadati</taxon>
        <taxon>Pseudomonadota</taxon>
        <taxon>Betaproteobacteria</taxon>
        <taxon>Neisseriales</taxon>
        <taxon>Chromobacteriaceae</taxon>
        <taxon>Aquitalea</taxon>
    </lineage>
</organism>
<reference evidence="3" key="1">
    <citation type="journal article" date="2017" name="Biotechnol. Biofuels">
        <title>Evaluation of environmental bacterial communities as a factor affecting the growth of duckweed Lemna minor.</title>
        <authorList>
            <person name="Ishizawa H."/>
            <person name="Kuroda M."/>
            <person name="Morikawa M."/>
            <person name="Ike M."/>
        </authorList>
    </citation>
    <scope>NUCLEOTIDE SEQUENCE [LARGE SCALE GENOMIC DNA]</scope>
    <source>
        <strain evidence="3">H3</strain>
    </source>
</reference>
<sequence length="249" mass="26179">MLLLKLTLVPAFLFLLALVARYWGPHRAGWMAGLPVVAGPILWLLMREHGPAFAASAALQAIAAIAASELFNLIYARLAARFAWPLTLIFALCGWLLAACLLQSLTLTLPAAVTMALLAVLINSVCLPRPALSGVVAAVNETLGLRMLAATVLTLLVSLAASHLGARWSGMLAVFPLLAVVMAVATQRTQGVAATQALLRGMLLGRLGFAGFCLALWLLLPQMDGNLAFLLAAATAIGLQLLSRRLLAA</sequence>
<feature type="transmembrane region" description="Helical" evidence="1">
    <location>
        <begin position="226"/>
        <end position="243"/>
    </location>
</feature>
<feature type="transmembrane region" description="Helical" evidence="1">
    <location>
        <begin position="168"/>
        <end position="185"/>
    </location>
</feature>
<feature type="transmembrane region" description="Helical" evidence="1">
    <location>
        <begin position="6"/>
        <end position="23"/>
    </location>
</feature>
<feature type="transmembrane region" description="Helical" evidence="1">
    <location>
        <begin position="143"/>
        <end position="162"/>
    </location>
</feature>
<accession>A0A3G9GK28</accession>
<feature type="transmembrane region" description="Helical" evidence="1">
    <location>
        <begin position="111"/>
        <end position="131"/>
    </location>
</feature>
<dbReference type="Proteomes" id="UP000198290">
    <property type="component" value="Chromosome"/>
</dbReference>
<evidence type="ECO:0000313" key="2">
    <source>
        <dbReference type="EMBL" id="BBF87875.1"/>
    </source>
</evidence>
<reference evidence="3" key="3">
    <citation type="journal article" date="2017" name="Plant Physiol. Biochem.">
        <title>Differential oxidative and antioxidative response of duckweed Lemna minor toward plant growth promoting/inhibiting bacteria.</title>
        <authorList>
            <person name="Ishizawa H."/>
            <person name="Kuroda M."/>
            <person name="Morikawa M."/>
            <person name="Ike M."/>
        </authorList>
    </citation>
    <scope>NUCLEOTIDE SEQUENCE [LARGE SCALE GENOMIC DNA]</scope>
    <source>
        <strain evidence="3">H3</strain>
    </source>
</reference>
<gene>
    <name evidence="2" type="ORF">DLM_4303</name>
</gene>
<feature type="transmembrane region" description="Helical" evidence="1">
    <location>
        <begin position="197"/>
        <end position="220"/>
    </location>
</feature>
<reference evidence="2 3" key="2">
    <citation type="journal article" date="2017" name="Genome Announc.">
        <title>Draft genome sequence of Aquitalea magnusonii strain H3, a plant growth-promoting bacterium of duckweed Lemna minor.</title>
        <authorList>
            <person name="Ishizawa H."/>
            <person name="Kuroda M."/>
            <person name="Ike M."/>
        </authorList>
    </citation>
    <scope>NUCLEOTIDE SEQUENCE [LARGE SCALE GENOMIC DNA]</scope>
    <source>
        <strain evidence="2 3">H3</strain>
    </source>
</reference>
<keyword evidence="1" id="KW-0472">Membrane</keyword>
<keyword evidence="1" id="KW-1133">Transmembrane helix</keyword>
<evidence type="ECO:0000313" key="3">
    <source>
        <dbReference type="Proteomes" id="UP000198290"/>
    </source>
</evidence>
<keyword evidence="1" id="KW-0812">Transmembrane</keyword>
<dbReference type="AlphaFoldDB" id="A0A3G9GK28"/>
<dbReference type="EMBL" id="AP018823">
    <property type="protein sequence ID" value="BBF87875.1"/>
    <property type="molecule type" value="Genomic_DNA"/>
</dbReference>
<evidence type="ECO:0000256" key="1">
    <source>
        <dbReference type="SAM" id="Phobius"/>
    </source>
</evidence>
<keyword evidence="3" id="KW-1185">Reference proteome</keyword>
<feature type="transmembrane region" description="Helical" evidence="1">
    <location>
        <begin position="82"/>
        <end position="105"/>
    </location>
</feature>
<dbReference type="KEGG" id="amah:DLM_4303"/>
<protein>
    <submittedName>
        <fullName evidence="2">Uncharacterized protein</fullName>
    </submittedName>
</protein>
<proteinExistence type="predicted"/>
<dbReference type="OrthoDB" id="161727at2"/>